<evidence type="ECO:0000259" key="5">
    <source>
        <dbReference type="PROSITE" id="PS50977"/>
    </source>
</evidence>
<dbReference type="PANTHER" id="PTHR30055">
    <property type="entry name" value="HTH-TYPE TRANSCRIPTIONAL REGULATOR RUTR"/>
    <property type="match status" value="1"/>
</dbReference>
<organism evidence="6 7">
    <name type="scientific">Deinococcus xinjiangensis</name>
    <dbReference type="NCBI Taxonomy" id="457454"/>
    <lineage>
        <taxon>Bacteria</taxon>
        <taxon>Thermotogati</taxon>
        <taxon>Deinococcota</taxon>
        <taxon>Deinococci</taxon>
        <taxon>Deinococcales</taxon>
        <taxon>Deinococcaceae</taxon>
        <taxon>Deinococcus</taxon>
    </lineage>
</organism>
<accession>A0ABP9VHU4</accession>
<evidence type="ECO:0000256" key="4">
    <source>
        <dbReference type="PROSITE-ProRule" id="PRU00335"/>
    </source>
</evidence>
<name>A0ABP9VHU4_9DEIO</name>
<dbReference type="SUPFAM" id="SSF46689">
    <property type="entry name" value="Homeodomain-like"/>
    <property type="match status" value="1"/>
</dbReference>
<comment type="caution">
    <text evidence="6">The sequence shown here is derived from an EMBL/GenBank/DDBJ whole genome shotgun (WGS) entry which is preliminary data.</text>
</comment>
<keyword evidence="1" id="KW-0805">Transcription regulation</keyword>
<dbReference type="EMBL" id="BAABRN010000033">
    <property type="protein sequence ID" value="GAA5502928.1"/>
    <property type="molecule type" value="Genomic_DNA"/>
</dbReference>
<reference evidence="6 7" key="1">
    <citation type="submission" date="2024-02" db="EMBL/GenBank/DDBJ databases">
        <title>Deinococcus xinjiangensis NBRC 107630.</title>
        <authorList>
            <person name="Ichikawa N."/>
            <person name="Katano-Makiyama Y."/>
            <person name="Hidaka K."/>
        </authorList>
    </citation>
    <scope>NUCLEOTIDE SEQUENCE [LARGE SCALE GENOMIC DNA]</scope>
    <source>
        <strain evidence="6 7">NBRC 107630</strain>
    </source>
</reference>
<dbReference type="InterPro" id="IPR050109">
    <property type="entry name" value="HTH-type_TetR-like_transc_reg"/>
</dbReference>
<proteinExistence type="predicted"/>
<evidence type="ECO:0000256" key="3">
    <source>
        <dbReference type="ARBA" id="ARBA00023163"/>
    </source>
</evidence>
<evidence type="ECO:0000313" key="6">
    <source>
        <dbReference type="EMBL" id="GAA5502928.1"/>
    </source>
</evidence>
<keyword evidence="3" id="KW-0804">Transcription</keyword>
<dbReference type="Proteomes" id="UP001458946">
    <property type="component" value="Unassembled WGS sequence"/>
</dbReference>
<evidence type="ECO:0000256" key="1">
    <source>
        <dbReference type="ARBA" id="ARBA00023015"/>
    </source>
</evidence>
<dbReference type="PROSITE" id="PS50977">
    <property type="entry name" value="HTH_TETR_2"/>
    <property type="match status" value="1"/>
</dbReference>
<protein>
    <recommendedName>
        <fullName evidence="5">HTH tetR-type domain-containing protein</fullName>
    </recommendedName>
</protein>
<dbReference type="PANTHER" id="PTHR30055:SF234">
    <property type="entry name" value="HTH-TYPE TRANSCRIPTIONAL REGULATOR BETI"/>
    <property type="match status" value="1"/>
</dbReference>
<keyword evidence="2 4" id="KW-0238">DNA-binding</keyword>
<dbReference type="InterPro" id="IPR009057">
    <property type="entry name" value="Homeodomain-like_sf"/>
</dbReference>
<evidence type="ECO:0000256" key="2">
    <source>
        <dbReference type="ARBA" id="ARBA00023125"/>
    </source>
</evidence>
<dbReference type="RefSeq" id="WP_353542900.1">
    <property type="nucleotide sequence ID" value="NZ_BAABRN010000033.1"/>
</dbReference>
<dbReference type="InterPro" id="IPR001647">
    <property type="entry name" value="HTH_TetR"/>
</dbReference>
<sequence>MKRLHAHTQRRQANEQNLRLAALQEFARHGLRGARVSHIVSAAGLTQPSFYRLWPSKKAAFDDLLGDVADFIPTMTGRFLTISPDLPFSQMLPLFTAELYEGLLVLPQATILAVNHLLVQPQWRQGAYQQFVDVFQQLQIQGRWDTDLDPSTVVHAYLALVEQWFIRYPHLSPQPAQQVSHLMQRLLFPSLSGAEP</sequence>
<keyword evidence="7" id="KW-1185">Reference proteome</keyword>
<feature type="domain" description="HTH tetR-type" evidence="5">
    <location>
        <begin position="12"/>
        <end position="72"/>
    </location>
</feature>
<dbReference type="Pfam" id="PF00440">
    <property type="entry name" value="TetR_N"/>
    <property type="match status" value="1"/>
</dbReference>
<dbReference type="Gene3D" id="1.10.357.10">
    <property type="entry name" value="Tetracycline Repressor, domain 2"/>
    <property type="match status" value="1"/>
</dbReference>
<evidence type="ECO:0000313" key="7">
    <source>
        <dbReference type="Proteomes" id="UP001458946"/>
    </source>
</evidence>
<gene>
    <name evidence="6" type="ORF">Dxin01_02675</name>
</gene>
<feature type="DNA-binding region" description="H-T-H motif" evidence="4">
    <location>
        <begin position="35"/>
        <end position="54"/>
    </location>
</feature>